<name>A0ABD4Z532_9CREN</name>
<dbReference type="Proteomes" id="UP001529235">
    <property type="component" value="Unassembled WGS sequence"/>
</dbReference>
<comment type="caution">
    <text evidence="1">The sequence shown here is derived from an EMBL/GenBank/DDBJ whole genome shotgun (WGS) entry which is preliminary data.</text>
</comment>
<dbReference type="AlphaFoldDB" id="A0ABD4Z532"/>
<sequence length="106" mass="11796">MARKESRKTLNKCPKCGTIVDSPTKTWQLIAPIPDSAGRVTITIMGVFECPNCGYKWRGVVSKMKVGGGDVEIEGVKKTITLEERPERSEKVIELDLSELSIEEEE</sequence>
<organism evidence="1 2">
    <name type="scientific">Ignisphaera cupida</name>
    <dbReference type="NCBI Taxonomy" id="3050454"/>
    <lineage>
        <taxon>Archaea</taxon>
        <taxon>Thermoproteota</taxon>
        <taxon>Thermoprotei</taxon>
        <taxon>Desulfurococcales</taxon>
        <taxon>Desulfurococcaceae</taxon>
        <taxon>Ignisphaera</taxon>
    </lineage>
</organism>
<gene>
    <name evidence="1" type="ORF">QPL79_03440</name>
</gene>
<reference evidence="1 2" key="1">
    <citation type="submission" date="2023-05" db="EMBL/GenBank/DDBJ databases">
        <title>A new hyperthermophilic archaea 'Ignisphaera cupida' sp. nov. and description of the family 'Ignisphaeraceae' fam. nov.</title>
        <authorList>
            <person name="Podosokorskaya O.A."/>
            <person name="Elcheninov A.G."/>
            <person name="Klukina A."/>
            <person name="Merkel A.Y."/>
        </authorList>
    </citation>
    <scope>NUCLEOTIDE SEQUENCE [LARGE SCALE GENOMIC DNA]</scope>
    <source>
        <strain evidence="1 2">4213-co</strain>
    </source>
</reference>
<accession>A0ABD4Z532</accession>
<evidence type="ECO:0000313" key="2">
    <source>
        <dbReference type="Proteomes" id="UP001529235"/>
    </source>
</evidence>
<proteinExistence type="predicted"/>
<keyword evidence="2" id="KW-1185">Reference proteome</keyword>
<dbReference type="EMBL" id="JASNVW010000001">
    <property type="protein sequence ID" value="MDK6028416.1"/>
    <property type="molecule type" value="Genomic_DNA"/>
</dbReference>
<dbReference type="RefSeq" id="WP_285273381.1">
    <property type="nucleotide sequence ID" value="NZ_JASNVW010000001.1"/>
</dbReference>
<protein>
    <submittedName>
        <fullName evidence="1">Chromatin protein Cren7</fullName>
    </submittedName>
</protein>
<evidence type="ECO:0000313" key="1">
    <source>
        <dbReference type="EMBL" id="MDK6028416.1"/>
    </source>
</evidence>